<dbReference type="PROSITE" id="PS01124">
    <property type="entry name" value="HTH_ARAC_FAMILY_2"/>
    <property type="match status" value="1"/>
</dbReference>
<dbReference type="Pfam" id="PF02311">
    <property type="entry name" value="AraC_binding"/>
    <property type="match status" value="1"/>
</dbReference>
<keyword evidence="2" id="KW-0238">DNA-binding</keyword>
<dbReference type="PANTHER" id="PTHR46796:SF2">
    <property type="entry name" value="TRANSCRIPTIONAL REGULATORY PROTEIN"/>
    <property type="match status" value="1"/>
</dbReference>
<reference evidence="5" key="3">
    <citation type="submission" date="2022-12" db="EMBL/GenBank/DDBJ databases">
        <authorList>
            <person name="Sun Q."/>
            <person name="Kim S."/>
        </authorList>
    </citation>
    <scope>NUCLEOTIDE SEQUENCE</scope>
    <source>
        <strain evidence="5">KCTC 12344</strain>
    </source>
</reference>
<proteinExistence type="predicted"/>
<dbReference type="AlphaFoldDB" id="A0A4P7BBY4"/>
<accession>A0A4P7BBY4</accession>
<dbReference type="Gene3D" id="2.60.120.10">
    <property type="entry name" value="Jelly Rolls"/>
    <property type="match status" value="1"/>
</dbReference>
<keyword evidence="3" id="KW-0804">Transcription</keyword>
<dbReference type="SUPFAM" id="SSF51215">
    <property type="entry name" value="Regulatory protein AraC"/>
    <property type="match status" value="1"/>
</dbReference>
<dbReference type="RefSeq" id="WP_134383711.1">
    <property type="nucleotide sequence ID" value="NZ_BMWW01000007.1"/>
</dbReference>
<dbReference type="EMBL" id="CP038026">
    <property type="protein sequence ID" value="QBQ35472.1"/>
    <property type="molecule type" value="Genomic_DNA"/>
</dbReference>
<dbReference type="InterPro" id="IPR018060">
    <property type="entry name" value="HTH_AraC"/>
</dbReference>
<keyword evidence="1" id="KW-0805">Transcription regulation</keyword>
<evidence type="ECO:0000259" key="4">
    <source>
        <dbReference type="PROSITE" id="PS01124"/>
    </source>
</evidence>
<sequence length="290" mass="31207">MTSPATPTFWRDAAVPFLEARAIDDGRHVCYARHAHETFSIGLITGGASEYVNGTTRRQVRAGSVVLMNPGDVHACNPLGDEPWAYRMFYVDCEWLGKLQQDLDGGASAAFRPYAAAASEDPALHAGLAAMYDTCVDRHADPLAKHGAAIAFFTSLHETLRPVAARAPAPADDQLRRAADYIGAHCMRALKLDEICAAAGLSPSHLIRSFKARYGMTPHAWLVNCRIQLCRRRLKAGEPIADVALAAGFADQAHLQRAFKLHVAATPGQYRASAPAATVRSRPAAAPSRG</sequence>
<dbReference type="InterPro" id="IPR037923">
    <property type="entry name" value="HTH-like"/>
</dbReference>
<evidence type="ECO:0000313" key="5">
    <source>
        <dbReference type="EMBL" id="GGZ02046.1"/>
    </source>
</evidence>
<dbReference type="InterPro" id="IPR050204">
    <property type="entry name" value="AraC_XylS_family_regulators"/>
</dbReference>
<dbReference type="EMBL" id="BMWW01000007">
    <property type="protein sequence ID" value="GGZ02046.1"/>
    <property type="molecule type" value="Genomic_DNA"/>
</dbReference>
<dbReference type="Proteomes" id="UP000294359">
    <property type="component" value="Chromosome"/>
</dbReference>
<dbReference type="PANTHER" id="PTHR46796">
    <property type="entry name" value="HTH-TYPE TRANSCRIPTIONAL ACTIVATOR RHAS-RELATED"/>
    <property type="match status" value="1"/>
</dbReference>
<evidence type="ECO:0000256" key="3">
    <source>
        <dbReference type="ARBA" id="ARBA00023163"/>
    </source>
</evidence>
<keyword evidence="7" id="KW-1185">Reference proteome</keyword>
<dbReference type="Gene3D" id="1.10.10.60">
    <property type="entry name" value="Homeodomain-like"/>
    <property type="match status" value="1"/>
</dbReference>
<reference evidence="5" key="1">
    <citation type="journal article" date="2014" name="Int. J. Syst. Evol. Microbiol.">
        <title>Complete genome sequence of Corynebacterium casei LMG S-19264T (=DSM 44701T), isolated from a smear-ripened cheese.</title>
        <authorList>
            <consortium name="US DOE Joint Genome Institute (JGI-PGF)"/>
            <person name="Walter F."/>
            <person name="Albersmeier A."/>
            <person name="Kalinowski J."/>
            <person name="Ruckert C."/>
        </authorList>
    </citation>
    <scope>NUCLEOTIDE SEQUENCE</scope>
    <source>
        <strain evidence="5">KCTC 12344</strain>
    </source>
</reference>
<feature type="domain" description="HTH araC/xylS-type" evidence="4">
    <location>
        <begin position="176"/>
        <end position="273"/>
    </location>
</feature>
<dbReference type="OrthoDB" id="9809338at2"/>
<organism evidence="5 8">
    <name type="scientific">Pseudoduganella plicata</name>
    <dbReference type="NCBI Taxonomy" id="321984"/>
    <lineage>
        <taxon>Bacteria</taxon>
        <taxon>Pseudomonadati</taxon>
        <taxon>Pseudomonadota</taxon>
        <taxon>Betaproteobacteria</taxon>
        <taxon>Burkholderiales</taxon>
        <taxon>Oxalobacteraceae</taxon>
        <taxon>Telluria group</taxon>
        <taxon>Pseudoduganella</taxon>
    </lineage>
</organism>
<dbReference type="GO" id="GO:0003700">
    <property type="term" value="F:DNA-binding transcription factor activity"/>
    <property type="evidence" value="ECO:0007669"/>
    <property type="project" value="InterPro"/>
</dbReference>
<name>A0A4P7BBY4_9BURK</name>
<evidence type="ECO:0000313" key="7">
    <source>
        <dbReference type="Proteomes" id="UP000294359"/>
    </source>
</evidence>
<dbReference type="InterPro" id="IPR014710">
    <property type="entry name" value="RmlC-like_jellyroll"/>
</dbReference>
<evidence type="ECO:0000313" key="6">
    <source>
        <dbReference type="EMBL" id="QBQ35472.1"/>
    </source>
</evidence>
<dbReference type="GO" id="GO:0043565">
    <property type="term" value="F:sequence-specific DNA binding"/>
    <property type="evidence" value="ECO:0007669"/>
    <property type="project" value="InterPro"/>
</dbReference>
<dbReference type="SUPFAM" id="SSF46689">
    <property type="entry name" value="Homeodomain-like"/>
    <property type="match status" value="2"/>
</dbReference>
<evidence type="ECO:0000256" key="1">
    <source>
        <dbReference type="ARBA" id="ARBA00023015"/>
    </source>
</evidence>
<evidence type="ECO:0000256" key="2">
    <source>
        <dbReference type="ARBA" id="ARBA00023125"/>
    </source>
</evidence>
<dbReference type="InterPro" id="IPR003313">
    <property type="entry name" value="AraC-bd"/>
</dbReference>
<evidence type="ECO:0000313" key="8">
    <source>
        <dbReference type="Proteomes" id="UP000619512"/>
    </source>
</evidence>
<dbReference type="Pfam" id="PF12833">
    <property type="entry name" value="HTH_18"/>
    <property type="match status" value="1"/>
</dbReference>
<reference evidence="6 7" key="2">
    <citation type="submission" date="2019-03" db="EMBL/GenBank/DDBJ databases">
        <title>Draft Genome Sequences of Six Type Strains of the Genus Massilia.</title>
        <authorList>
            <person name="Miess H."/>
            <person name="Frediansyhah A."/>
            <person name="Gross H."/>
        </authorList>
    </citation>
    <scope>NUCLEOTIDE SEQUENCE [LARGE SCALE GENOMIC DNA]</scope>
    <source>
        <strain evidence="6 7">DSM 17505</strain>
    </source>
</reference>
<gene>
    <name evidence="6" type="ORF">E1742_04300</name>
    <name evidence="5" type="ORF">GCM10007388_39760</name>
</gene>
<dbReference type="SMART" id="SM00342">
    <property type="entry name" value="HTH_ARAC"/>
    <property type="match status" value="1"/>
</dbReference>
<dbReference type="Proteomes" id="UP000619512">
    <property type="component" value="Unassembled WGS sequence"/>
</dbReference>
<dbReference type="InterPro" id="IPR009057">
    <property type="entry name" value="Homeodomain-like_sf"/>
</dbReference>
<protein>
    <submittedName>
        <fullName evidence="5">AraC family transcriptional regulator</fullName>
    </submittedName>
</protein>